<proteinExistence type="predicted"/>
<dbReference type="RefSeq" id="WP_218315170.1">
    <property type="nucleotide sequence ID" value="NZ_JAGSPB010000001.1"/>
</dbReference>
<evidence type="ECO:0000256" key="1">
    <source>
        <dbReference type="ARBA" id="ARBA00012528"/>
    </source>
</evidence>
<name>A0ABS6SHW9_9SPHN</name>
<dbReference type="InterPro" id="IPR000160">
    <property type="entry name" value="GGDEF_dom"/>
</dbReference>
<feature type="transmembrane region" description="Helical" evidence="2">
    <location>
        <begin position="182"/>
        <end position="206"/>
    </location>
</feature>
<dbReference type="Pfam" id="PF00990">
    <property type="entry name" value="GGDEF"/>
    <property type="match status" value="1"/>
</dbReference>
<feature type="transmembrane region" description="Helical" evidence="2">
    <location>
        <begin position="88"/>
        <end position="110"/>
    </location>
</feature>
<dbReference type="Proteomes" id="UP000699975">
    <property type="component" value="Unassembled WGS sequence"/>
</dbReference>
<organism evidence="4 5">
    <name type="scientific">Erythrobacter ani</name>
    <dbReference type="NCBI Taxonomy" id="2827235"/>
    <lineage>
        <taxon>Bacteria</taxon>
        <taxon>Pseudomonadati</taxon>
        <taxon>Pseudomonadota</taxon>
        <taxon>Alphaproteobacteria</taxon>
        <taxon>Sphingomonadales</taxon>
        <taxon>Erythrobacteraceae</taxon>
        <taxon>Erythrobacter/Porphyrobacter group</taxon>
        <taxon>Erythrobacter</taxon>
    </lineage>
</organism>
<dbReference type="InterPro" id="IPR050469">
    <property type="entry name" value="Diguanylate_Cyclase"/>
</dbReference>
<evidence type="ECO:0000313" key="4">
    <source>
        <dbReference type="EMBL" id="MBV7264614.1"/>
    </source>
</evidence>
<gene>
    <name evidence="4" type="ORF">KCG45_00310</name>
</gene>
<feature type="domain" description="GGDEF" evidence="3">
    <location>
        <begin position="249"/>
        <end position="381"/>
    </location>
</feature>
<dbReference type="SMART" id="SM00267">
    <property type="entry name" value="GGDEF"/>
    <property type="match status" value="1"/>
</dbReference>
<dbReference type="PANTHER" id="PTHR45138">
    <property type="entry name" value="REGULATORY COMPONENTS OF SENSORY TRANSDUCTION SYSTEM"/>
    <property type="match status" value="1"/>
</dbReference>
<evidence type="ECO:0000259" key="3">
    <source>
        <dbReference type="PROSITE" id="PS50887"/>
    </source>
</evidence>
<keyword evidence="2" id="KW-1133">Transmembrane helix</keyword>
<keyword evidence="5" id="KW-1185">Reference proteome</keyword>
<dbReference type="EMBL" id="JAGSPB010000001">
    <property type="protein sequence ID" value="MBV7264614.1"/>
    <property type="molecule type" value="Genomic_DNA"/>
</dbReference>
<dbReference type="PROSITE" id="PS50887">
    <property type="entry name" value="GGDEF"/>
    <property type="match status" value="1"/>
</dbReference>
<sequence length="404" mass="43748">MQTQILGLLTPLMALVFAATFAALWRFGRLKRHVLGFAISYLLFAAGFLSTHLLPPDAVYLFHTTQAFYSLGAAVFLASLCDRVGQRVHLGSFAAVYLISAAALTVAVSVSNEVGARLIIVNTGYGVMFAMAVTTLLSARRKTMIDTAIIAVMAVQAADFLVRPNMTLMFEQSIAAAAYRDSIYYSLIGLVLGVKSVATAILLIGASVAEWTTSLRETGERDDLTGLRNRGAFEDAMRTLLPQAQSQGRALSLVVADIDHFKQVNDIWGHQAGDAAIREFANLIGRMVRGCDVTARIGGEEFCIAVWDCEESAAQRLAERIRSSFARTVLPGMGEDMRLTASFGVVAAKEGEAYSRLFARADAALYRAKESGRDKVVVGSDEPRLNQGAWTGTFRRELPRSATA</sequence>
<feature type="transmembrane region" description="Helical" evidence="2">
    <location>
        <begin position="60"/>
        <end position="81"/>
    </location>
</feature>
<keyword evidence="2" id="KW-0812">Transmembrane</keyword>
<keyword evidence="2" id="KW-0472">Membrane</keyword>
<evidence type="ECO:0000256" key="2">
    <source>
        <dbReference type="SAM" id="Phobius"/>
    </source>
</evidence>
<feature type="transmembrane region" description="Helical" evidence="2">
    <location>
        <begin position="6"/>
        <end position="27"/>
    </location>
</feature>
<dbReference type="NCBIfam" id="TIGR00254">
    <property type="entry name" value="GGDEF"/>
    <property type="match status" value="1"/>
</dbReference>
<feature type="transmembrane region" description="Helical" evidence="2">
    <location>
        <begin position="34"/>
        <end position="54"/>
    </location>
</feature>
<comment type="caution">
    <text evidence="4">The sequence shown here is derived from an EMBL/GenBank/DDBJ whole genome shotgun (WGS) entry which is preliminary data.</text>
</comment>
<dbReference type="CDD" id="cd01949">
    <property type="entry name" value="GGDEF"/>
    <property type="match status" value="1"/>
</dbReference>
<accession>A0ABS6SHW9</accession>
<dbReference type="EC" id="2.7.7.65" evidence="1"/>
<feature type="transmembrane region" description="Helical" evidence="2">
    <location>
        <begin position="116"/>
        <end position="137"/>
    </location>
</feature>
<protein>
    <recommendedName>
        <fullName evidence="1">diguanylate cyclase</fullName>
        <ecNumber evidence="1">2.7.7.65</ecNumber>
    </recommendedName>
</protein>
<reference evidence="4 5" key="1">
    <citation type="submission" date="2021-04" db="EMBL/GenBank/DDBJ databases">
        <authorList>
            <person name="Pira H."/>
            <person name="Risdian C."/>
            <person name="Wink J."/>
        </authorList>
    </citation>
    <scope>NUCLEOTIDE SEQUENCE [LARGE SCALE GENOMIC DNA]</scope>
    <source>
        <strain evidence="4 5">WH131</strain>
    </source>
</reference>
<dbReference type="PANTHER" id="PTHR45138:SF9">
    <property type="entry name" value="DIGUANYLATE CYCLASE DGCM-RELATED"/>
    <property type="match status" value="1"/>
</dbReference>
<evidence type="ECO:0000313" key="5">
    <source>
        <dbReference type="Proteomes" id="UP000699975"/>
    </source>
</evidence>